<dbReference type="EMBL" id="WTUW01000001">
    <property type="protein sequence ID" value="MZR29427.1"/>
    <property type="molecule type" value="Genomic_DNA"/>
</dbReference>
<dbReference type="Pfam" id="PF00512">
    <property type="entry name" value="HisKA"/>
    <property type="match status" value="1"/>
</dbReference>
<dbReference type="InterPro" id="IPR004358">
    <property type="entry name" value="Sig_transdc_His_kin-like_C"/>
</dbReference>
<evidence type="ECO:0000256" key="2">
    <source>
        <dbReference type="ARBA" id="ARBA00004236"/>
    </source>
</evidence>
<evidence type="ECO:0000256" key="5">
    <source>
        <dbReference type="ARBA" id="ARBA00022553"/>
    </source>
</evidence>
<dbReference type="RefSeq" id="WP_246157143.1">
    <property type="nucleotide sequence ID" value="NZ_WTUW01000001.1"/>
</dbReference>
<evidence type="ECO:0000313" key="15">
    <source>
        <dbReference type="Proteomes" id="UP000476030"/>
    </source>
</evidence>
<dbReference type="EC" id="2.7.13.3" evidence="3"/>
<dbReference type="CDD" id="cd00082">
    <property type="entry name" value="HisKA"/>
    <property type="match status" value="1"/>
</dbReference>
<keyword evidence="7" id="KW-0547">Nucleotide-binding</keyword>
<keyword evidence="12" id="KW-0812">Transmembrane</keyword>
<evidence type="ECO:0000256" key="8">
    <source>
        <dbReference type="ARBA" id="ARBA00022777"/>
    </source>
</evidence>
<evidence type="ECO:0000256" key="6">
    <source>
        <dbReference type="ARBA" id="ARBA00022679"/>
    </source>
</evidence>
<name>A0A6L8W5C5_9PROT</name>
<dbReference type="PRINTS" id="PR00344">
    <property type="entry name" value="BCTRLSENSOR"/>
</dbReference>
<dbReference type="AlphaFoldDB" id="A0A6L8W5C5"/>
<evidence type="ECO:0000256" key="3">
    <source>
        <dbReference type="ARBA" id="ARBA00012438"/>
    </source>
</evidence>
<comment type="subcellular location">
    <subcellularLocation>
        <location evidence="2">Cell membrane</location>
    </subcellularLocation>
</comment>
<dbReference type="InterPro" id="IPR050736">
    <property type="entry name" value="Sensor_HK_Regulatory"/>
</dbReference>
<keyword evidence="15" id="KW-1185">Reference proteome</keyword>
<dbReference type="PROSITE" id="PS50109">
    <property type="entry name" value="HIS_KIN"/>
    <property type="match status" value="1"/>
</dbReference>
<dbReference type="InterPro" id="IPR036890">
    <property type="entry name" value="HATPase_C_sf"/>
</dbReference>
<evidence type="ECO:0000256" key="4">
    <source>
        <dbReference type="ARBA" id="ARBA00022475"/>
    </source>
</evidence>
<dbReference type="CDD" id="cd16922">
    <property type="entry name" value="HATPase_EvgS-ArcB-TorS-like"/>
    <property type="match status" value="1"/>
</dbReference>
<comment type="catalytic activity">
    <reaction evidence="1">
        <text>ATP + protein L-histidine = ADP + protein N-phospho-L-histidine.</text>
        <dbReference type="EC" id="2.7.13.3"/>
    </reaction>
</comment>
<dbReference type="InterPro" id="IPR005467">
    <property type="entry name" value="His_kinase_dom"/>
</dbReference>
<dbReference type="SUPFAM" id="SSF55874">
    <property type="entry name" value="ATPase domain of HSP90 chaperone/DNA topoisomerase II/histidine kinase"/>
    <property type="match status" value="1"/>
</dbReference>
<sequence>MAAKVHLLGHFATIQSVFDGTELNRFSLRFIDREVESDYNDAAVGRSLVVMRLSLLSAVVIYACFSILDYYAIPEVFETAFFIRFCVAIPIFLITFFLTYTRYYVTVAQPGAAFCMLASGVSIIVMTAIADEPGNYLYYAGLTPLIIFCCCLPPTRFLYATFVTAFLIVTYHISAIWLNPIPLLILMANDFFLLTAAGMGVFAAYFQELAQRRDFINMKTLDEERVKSDILAEKAQAANHSKSEFLAIMSHELRTPLNAIIGFSEILEKEMFGPLGRDQYKEYSKDINVSGQHLLSIINDILDLSKAEAGKLMLQEEEVSIVDIVNSTLRIIRDHAAERGVRLAFDVPVQDYHMVGDPRLLAQVFLNLFSNAVKFTHKGGSVAISFEEMPSGNLSIRIKDTGIGIDPENIEKVFAPFVQIESSMARNYEGTGLGLPLTKNIMELHSGTVTLESRLGEGTVAIVEFPKKRLVHQYSGGEDKILRARG</sequence>
<dbReference type="InterPro" id="IPR003594">
    <property type="entry name" value="HATPase_dom"/>
</dbReference>
<feature type="transmembrane region" description="Helical" evidence="12">
    <location>
        <begin position="53"/>
        <end position="73"/>
    </location>
</feature>
<dbReference type="GO" id="GO:0005886">
    <property type="term" value="C:plasma membrane"/>
    <property type="evidence" value="ECO:0007669"/>
    <property type="project" value="UniProtKB-SubCell"/>
</dbReference>
<keyword evidence="6" id="KW-0808">Transferase</keyword>
<dbReference type="Gene3D" id="1.10.287.130">
    <property type="match status" value="1"/>
</dbReference>
<dbReference type="FunFam" id="3.30.565.10:FF:000023">
    <property type="entry name" value="PAS domain-containing sensor histidine kinase"/>
    <property type="match status" value="1"/>
</dbReference>
<protein>
    <recommendedName>
        <fullName evidence="3">histidine kinase</fullName>
        <ecNumber evidence="3">2.7.13.3</ecNumber>
    </recommendedName>
</protein>
<gene>
    <name evidence="14" type="ORF">GQE98_02150</name>
</gene>
<comment type="caution">
    <text evidence="14">The sequence shown here is derived from an EMBL/GenBank/DDBJ whole genome shotgun (WGS) entry which is preliminary data.</text>
</comment>
<feature type="transmembrane region" description="Helical" evidence="12">
    <location>
        <begin position="79"/>
        <end position="100"/>
    </location>
</feature>
<dbReference type="Gene3D" id="3.30.565.10">
    <property type="entry name" value="Histidine kinase-like ATPase, C-terminal domain"/>
    <property type="match status" value="1"/>
</dbReference>
<keyword evidence="4" id="KW-1003">Cell membrane</keyword>
<keyword evidence="5" id="KW-0597">Phosphoprotein</keyword>
<dbReference type="SMART" id="SM00387">
    <property type="entry name" value="HATPase_c"/>
    <property type="match status" value="1"/>
</dbReference>
<evidence type="ECO:0000256" key="12">
    <source>
        <dbReference type="SAM" id="Phobius"/>
    </source>
</evidence>
<dbReference type="SMART" id="SM00388">
    <property type="entry name" value="HisKA"/>
    <property type="match status" value="1"/>
</dbReference>
<keyword evidence="11 12" id="KW-0472">Membrane</keyword>
<feature type="transmembrane region" description="Helical" evidence="12">
    <location>
        <begin position="157"/>
        <end position="178"/>
    </location>
</feature>
<evidence type="ECO:0000256" key="11">
    <source>
        <dbReference type="ARBA" id="ARBA00023136"/>
    </source>
</evidence>
<feature type="domain" description="Histidine kinase" evidence="13">
    <location>
        <begin position="248"/>
        <end position="469"/>
    </location>
</feature>
<dbReference type="GO" id="GO:0000155">
    <property type="term" value="F:phosphorelay sensor kinase activity"/>
    <property type="evidence" value="ECO:0007669"/>
    <property type="project" value="InterPro"/>
</dbReference>
<reference evidence="14 15" key="1">
    <citation type="submission" date="2019-12" db="EMBL/GenBank/DDBJ databases">
        <title>Snethiella sp. nov. sp. isolated from sea sand.</title>
        <authorList>
            <person name="Kim J."/>
            <person name="Jeong S.E."/>
            <person name="Jung H.S."/>
            <person name="Jeon C.O."/>
        </authorList>
    </citation>
    <scope>NUCLEOTIDE SEQUENCE [LARGE SCALE GENOMIC DNA]</scope>
    <source>
        <strain evidence="14 15">DP05</strain>
    </source>
</reference>
<evidence type="ECO:0000259" key="13">
    <source>
        <dbReference type="PROSITE" id="PS50109"/>
    </source>
</evidence>
<feature type="transmembrane region" description="Helical" evidence="12">
    <location>
        <begin position="136"/>
        <end position="152"/>
    </location>
</feature>
<dbReference type="SUPFAM" id="SSF47384">
    <property type="entry name" value="Homodimeric domain of signal transducing histidine kinase"/>
    <property type="match status" value="1"/>
</dbReference>
<proteinExistence type="predicted"/>
<feature type="transmembrane region" description="Helical" evidence="12">
    <location>
        <begin position="184"/>
        <end position="206"/>
    </location>
</feature>
<dbReference type="Proteomes" id="UP000476030">
    <property type="component" value="Unassembled WGS sequence"/>
</dbReference>
<feature type="transmembrane region" description="Helical" evidence="12">
    <location>
        <begin position="112"/>
        <end position="130"/>
    </location>
</feature>
<keyword evidence="8" id="KW-0418">Kinase</keyword>
<dbReference type="PANTHER" id="PTHR43711">
    <property type="entry name" value="TWO-COMPONENT HISTIDINE KINASE"/>
    <property type="match status" value="1"/>
</dbReference>
<evidence type="ECO:0000256" key="9">
    <source>
        <dbReference type="ARBA" id="ARBA00022840"/>
    </source>
</evidence>
<accession>A0A6L8W5C5</accession>
<evidence type="ECO:0000256" key="10">
    <source>
        <dbReference type="ARBA" id="ARBA00023012"/>
    </source>
</evidence>
<dbReference type="PANTHER" id="PTHR43711:SF26">
    <property type="entry name" value="SENSOR HISTIDINE KINASE RCSC"/>
    <property type="match status" value="1"/>
</dbReference>
<dbReference type="Pfam" id="PF02518">
    <property type="entry name" value="HATPase_c"/>
    <property type="match status" value="1"/>
</dbReference>
<keyword evidence="10" id="KW-0902">Two-component regulatory system</keyword>
<evidence type="ECO:0000256" key="1">
    <source>
        <dbReference type="ARBA" id="ARBA00000085"/>
    </source>
</evidence>
<dbReference type="GO" id="GO:0005524">
    <property type="term" value="F:ATP binding"/>
    <property type="evidence" value="ECO:0007669"/>
    <property type="project" value="UniProtKB-KW"/>
</dbReference>
<keyword evidence="12" id="KW-1133">Transmembrane helix</keyword>
<keyword evidence="9" id="KW-0067">ATP-binding</keyword>
<evidence type="ECO:0000313" key="14">
    <source>
        <dbReference type="EMBL" id="MZR29427.1"/>
    </source>
</evidence>
<dbReference type="InterPro" id="IPR003661">
    <property type="entry name" value="HisK_dim/P_dom"/>
</dbReference>
<evidence type="ECO:0000256" key="7">
    <source>
        <dbReference type="ARBA" id="ARBA00022741"/>
    </source>
</evidence>
<organism evidence="14 15">
    <name type="scientific">Sneathiella litorea</name>
    <dbReference type="NCBI Taxonomy" id="2606216"/>
    <lineage>
        <taxon>Bacteria</taxon>
        <taxon>Pseudomonadati</taxon>
        <taxon>Pseudomonadota</taxon>
        <taxon>Alphaproteobacteria</taxon>
        <taxon>Sneathiellales</taxon>
        <taxon>Sneathiellaceae</taxon>
        <taxon>Sneathiella</taxon>
    </lineage>
</organism>
<dbReference type="InterPro" id="IPR036097">
    <property type="entry name" value="HisK_dim/P_sf"/>
</dbReference>